<sequence>MEGPDAGSGAAGHAGGVVTRMTWKAEVDGGRCMASGMCAGIAPDLFVLDDERARPLSEEVPEEERVLDVADSCPAMAITIVDGGATVVGPRP</sequence>
<reference evidence="1 2" key="1">
    <citation type="submission" date="2009-02" db="EMBL/GenBank/DDBJ databases">
        <title>Annotation of Streptomyces hygroscopicus strain ATCC 53653.</title>
        <authorList>
            <consortium name="The Broad Institute Genome Sequencing Platform"/>
            <consortium name="Broad Institute Microbial Sequencing Center"/>
            <person name="Fischbach M."/>
            <person name="Godfrey P."/>
            <person name="Ward D."/>
            <person name="Young S."/>
            <person name="Zeng Q."/>
            <person name="Koehrsen M."/>
            <person name="Alvarado L."/>
            <person name="Berlin A.M."/>
            <person name="Bochicchio J."/>
            <person name="Borenstein D."/>
            <person name="Chapman S.B."/>
            <person name="Chen Z."/>
            <person name="Engels R."/>
            <person name="Freedman E."/>
            <person name="Gellesch M."/>
            <person name="Goldberg J."/>
            <person name="Griggs A."/>
            <person name="Gujja S."/>
            <person name="Heilman E.R."/>
            <person name="Heiman D.I."/>
            <person name="Hepburn T.A."/>
            <person name="Howarth C."/>
            <person name="Jen D."/>
            <person name="Larson L."/>
            <person name="Lewis B."/>
            <person name="Mehta T."/>
            <person name="Park D."/>
            <person name="Pearson M."/>
            <person name="Richards J."/>
            <person name="Roberts A."/>
            <person name="Saif S."/>
            <person name="Shea T.D."/>
            <person name="Shenoy N."/>
            <person name="Sisk P."/>
            <person name="Stolte C."/>
            <person name="Sykes S.N."/>
            <person name="Thomson T."/>
            <person name="Walk T."/>
            <person name="White J."/>
            <person name="Yandava C."/>
            <person name="Straight P."/>
            <person name="Clardy J."/>
            <person name="Hung D."/>
            <person name="Kolter R."/>
            <person name="Mekalanos J."/>
            <person name="Walker S."/>
            <person name="Walsh C.T."/>
            <person name="Wieland-Brown L.C."/>
            <person name="Haas B."/>
            <person name="Nusbaum C."/>
            <person name="Birren B."/>
        </authorList>
    </citation>
    <scope>NUCLEOTIDE SEQUENCE [LARGE SCALE GENOMIC DNA]</scope>
    <source>
        <strain evidence="1 2">ATCC 53653</strain>
    </source>
</reference>
<evidence type="ECO:0000313" key="2">
    <source>
        <dbReference type="Proteomes" id="UP000003963"/>
    </source>
</evidence>
<dbReference type="SUPFAM" id="SSF54862">
    <property type="entry name" value="4Fe-4S ferredoxins"/>
    <property type="match status" value="1"/>
</dbReference>
<dbReference type="Proteomes" id="UP000003963">
    <property type="component" value="Unassembled WGS sequence"/>
</dbReference>
<dbReference type="EMBL" id="GG657754">
    <property type="protein sequence ID" value="EFL28500.1"/>
    <property type="molecule type" value="Genomic_DNA"/>
</dbReference>
<dbReference type="Pfam" id="PF13370">
    <property type="entry name" value="Fer4_13"/>
    <property type="match status" value="1"/>
</dbReference>
<keyword evidence="2" id="KW-1185">Reference proteome</keyword>
<dbReference type="STRING" id="457427.SSOG_08214"/>
<evidence type="ECO:0000313" key="1">
    <source>
        <dbReference type="EMBL" id="EFL28500.1"/>
    </source>
</evidence>
<name>D9WV00_9ACTN</name>
<dbReference type="HOGENOM" id="CLU_139698_6_3_11"/>
<dbReference type="AlphaFoldDB" id="D9WV00"/>
<organism evidence="1 2">
    <name type="scientific">Streptomyces himastatinicus ATCC 53653</name>
    <dbReference type="NCBI Taxonomy" id="457427"/>
    <lineage>
        <taxon>Bacteria</taxon>
        <taxon>Bacillati</taxon>
        <taxon>Actinomycetota</taxon>
        <taxon>Actinomycetes</taxon>
        <taxon>Kitasatosporales</taxon>
        <taxon>Streptomycetaceae</taxon>
        <taxon>Streptomyces</taxon>
        <taxon>Streptomyces violaceusniger group</taxon>
    </lineage>
</organism>
<accession>D9WV00</accession>
<evidence type="ECO:0008006" key="3">
    <source>
        <dbReference type="Google" id="ProtNLM"/>
    </source>
</evidence>
<gene>
    <name evidence="1" type="ORF">SSOG_08214</name>
</gene>
<protein>
    <recommendedName>
        <fullName evidence="3">Ferredoxin</fullName>
    </recommendedName>
</protein>
<proteinExistence type="predicted"/>
<dbReference type="Gene3D" id="3.30.70.20">
    <property type="match status" value="1"/>
</dbReference>